<dbReference type="PRINTS" id="PR00035">
    <property type="entry name" value="HTHGNTR"/>
</dbReference>
<dbReference type="InterPro" id="IPR008920">
    <property type="entry name" value="TF_FadR/GntR_C"/>
</dbReference>
<keyword evidence="3" id="KW-0804">Transcription</keyword>
<dbReference type="PANTHER" id="PTHR43537:SF24">
    <property type="entry name" value="GLUCONATE OPERON TRANSCRIPTIONAL REPRESSOR"/>
    <property type="match status" value="1"/>
</dbReference>
<feature type="coiled-coil region" evidence="4">
    <location>
        <begin position="195"/>
        <end position="222"/>
    </location>
</feature>
<dbReference type="SUPFAM" id="SSF48008">
    <property type="entry name" value="GntR ligand-binding domain-like"/>
    <property type="match status" value="1"/>
</dbReference>
<evidence type="ECO:0000256" key="2">
    <source>
        <dbReference type="ARBA" id="ARBA00023125"/>
    </source>
</evidence>
<dbReference type="InterPro" id="IPR036388">
    <property type="entry name" value="WH-like_DNA-bd_sf"/>
</dbReference>
<sequence length="253" mass="30082">MLVYLYTAIQEEGEIMKRFYPQNRLTESSMGERVIADLRMRIISQDINEGAILSENKLSQEYNMSRSPIRDALKLLEKEGLVQQKRMGANVIGISEKDIDEIYDIRLIIESFVFKRLLKSETASLINQLNKILEMMKIAVKYNDADEFSFRDIEFHEKIITSIHHRHIEILWSNLRPIMECLVLLSMRHRMEENKEDFDRVIQNHELLIQAIENKDERLVDEAFYKNFNDVHKQSDDLWSNPIFLKRASMYHE</sequence>
<dbReference type="InterPro" id="IPR011711">
    <property type="entry name" value="GntR_C"/>
</dbReference>
<keyword evidence="2" id="KW-0238">DNA-binding</keyword>
<evidence type="ECO:0000313" key="6">
    <source>
        <dbReference type="EMBL" id="KRG17063.1"/>
    </source>
</evidence>
<proteinExistence type="predicted"/>
<dbReference type="SMART" id="SM00895">
    <property type="entry name" value="FCD"/>
    <property type="match status" value="1"/>
</dbReference>
<name>A0A0Q9YK13_9BACI</name>
<comment type="caution">
    <text evidence="6">The sequence shown here is derived from an EMBL/GenBank/DDBJ whole genome shotgun (WGS) entry which is preliminary data.</text>
</comment>
<dbReference type="AlphaFoldDB" id="A0A0Q9YK13"/>
<dbReference type="SUPFAM" id="SSF46785">
    <property type="entry name" value="Winged helix' DNA-binding domain"/>
    <property type="match status" value="1"/>
</dbReference>
<protein>
    <submittedName>
        <fullName evidence="6">GntR family transcriptional regulator</fullName>
    </submittedName>
</protein>
<dbReference type="InterPro" id="IPR000524">
    <property type="entry name" value="Tscrpt_reg_HTH_GntR"/>
</dbReference>
<dbReference type="SMART" id="SM00345">
    <property type="entry name" value="HTH_GNTR"/>
    <property type="match status" value="1"/>
</dbReference>
<dbReference type="GO" id="GO:0003677">
    <property type="term" value="F:DNA binding"/>
    <property type="evidence" value="ECO:0007669"/>
    <property type="project" value="UniProtKB-KW"/>
</dbReference>
<dbReference type="PROSITE" id="PS50949">
    <property type="entry name" value="HTH_GNTR"/>
    <property type="match status" value="1"/>
</dbReference>
<keyword evidence="1" id="KW-0805">Transcription regulation</keyword>
<evidence type="ECO:0000313" key="7">
    <source>
        <dbReference type="Proteomes" id="UP000053881"/>
    </source>
</evidence>
<dbReference type="InterPro" id="IPR036390">
    <property type="entry name" value="WH_DNA-bd_sf"/>
</dbReference>
<dbReference type="PANTHER" id="PTHR43537">
    <property type="entry name" value="TRANSCRIPTIONAL REGULATOR, GNTR FAMILY"/>
    <property type="match status" value="1"/>
</dbReference>
<dbReference type="Pfam" id="PF07729">
    <property type="entry name" value="FCD"/>
    <property type="match status" value="1"/>
</dbReference>
<dbReference type="GO" id="GO:0003700">
    <property type="term" value="F:DNA-binding transcription factor activity"/>
    <property type="evidence" value="ECO:0007669"/>
    <property type="project" value="InterPro"/>
</dbReference>
<dbReference type="Gene3D" id="1.20.120.530">
    <property type="entry name" value="GntR ligand-binding domain-like"/>
    <property type="match status" value="1"/>
</dbReference>
<dbReference type="CDD" id="cd07377">
    <property type="entry name" value="WHTH_GntR"/>
    <property type="match status" value="1"/>
</dbReference>
<dbReference type="EMBL" id="LGPB01000011">
    <property type="protein sequence ID" value="KRG17063.1"/>
    <property type="molecule type" value="Genomic_DNA"/>
</dbReference>
<keyword evidence="4" id="KW-0175">Coiled coil</keyword>
<dbReference type="PATRIC" id="fig|217031.4.peg.319"/>
<evidence type="ECO:0000256" key="3">
    <source>
        <dbReference type="ARBA" id="ARBA00023163"/>
    </source>
</evidence>
<dbReference type="Gene3D" id="1.10.10.10">
    <property type="entry name" value="Winged helix-like DNA-binding domain superfamily/Winged helix DNA-binding domain"/>
    <property type="match status" value="1"/>
</dbReference>
<dbReference type="Pfam" id="PF00392">
    <property type="entry name" value="GntR"/>
    <property type="match status" value="1"/>
</dbReference>
<dbReference type="Proteomes" id="UP000053881">
    <property type="component" value="Unassembled WGS sequence"/>
</dbReference>
<evidence type="ECO:0000256" key="4">
    <source>
        <dbReference type="SAM" id="Coils"/>
    </source>
</evidence>
<evidence type="ECO:0000256" key="1">
    <source>
        <dbReference type="ARBA" id="ARBA00023015"/>
    </source>
</evidence>
<reference evidence="6 7" key="1">
    <citation type="submission" date="2015-06" db="EMBL/GenBank/DDBJ databases">
        <title>Genome sequencing project of Bacillus galactosidilyticus PL133.</title>
        <authorList>
            <person name="Gaiero J."/>
            <person name="Nicol R."/>
            <person name="Habash M."/>
        </authorList>
    </citation>
    <scope>NUCLEOTIDE SEQUENCE [LARGE SCALE GENOMIC DNA]</scope>
    <source>
        <strain evidence="6 7">PL133</strain>
    </source>
</reference>
<accession>A0A0Q9YK13</accession>
<gene>
    <name evidence="6" type="ORF">ACA29_00910</name>
</gene>
<evidence type="ECO:0000259" key="5">
    <source>
        <dbReference type="PROSITE" id="PS50949"/>
    </source>
</evidence>
<organism evidence="6 7">
    <name type="scientific">Lederbergia galactosidilytica</name>
    <dbReference type="NCBI Taxonomy" id="217031"/>
    <lineage>
        <taxon>Bacteria</taxon>
        <taxon>Bacillati</taxon>
        <taxon>Bacillota</taxon>
        <taxon>Bacilli</taxon>
        <taxon>Bacillales</taxon>
        <taxon>Bacillaceae</taxon>
        <taxon>Lederbergia</taxon>
    </lineage>
</organism>
<feature type="domain" description="HTH gntR-type" evidence="5">
    <location>
        <begin position="28"/>
        <end position="94"/>
    </location>
</feature>